<dbReference type="SMART" id="SM00015">
    <property type="entry name" value="IQ"/>
    <property type="match status" value="4"/>
</dbReference>
<evidence type="ECO:0000256" key="2">
    <source>
        <dbReference type="SAM" id="MobiDB-lite"/>
    </source>
</evidence>
<evidence type="ECO:0000313" key="3">
    <source>
        <dbReference type="EMBL" id="CAK9007616.1"/>
    </source>
</evidence>
<organism evidence="3 4">
    <name type="scientific">Durusdinium trenchii</name>
    <dbReference type="NCBI Taxonomy" id="1381693"/>
    <lineage>
        <taxon>Eukaryota</taxon>
        <taxon>Sar</taxon>
        <taxon>Alveolata</taxon>
        <taxon>Dinophyceae</taxon>
        <taxon>Suessiales</taxon>
        <taxon>Symbiodiniaceae</taxon>
        <taxon>Durusdinium</taxon>
    </lineage>
</organism>
<accession>A0ABP0IZU5</accession>
<proteinExistence type="predicted"/>
<dbReference type="Proteomes" id="UP001642484">
    <property type="component" value="Unassembled WGS sequence"/>
</dbReference>
<feature type="region of interest" description="Disordered" evidence="2">
    <location>
        <begin position="1179"/>
        <end position="1236"/>
    </location>
</feature>
<dbReference type="Gene3D" id="2.130.10.30">
    <property type="entry name" value="Regulator of chromosome condensation 1/beta-lactamase-inhibitor protein II"/>
    <property type="match status" value="2"/>
</dbReference>
<dbReference type="InterPro" id="IPR000408">
    <property type="entry name" value="Reg_chr_condens"/>
</dbReference>
<feature type="compositionally biased region" description="Low complexity" evidence="2">
    <location>
        <begin position="932"/>
        <end position="941"/>
    </location>
</feature>
<feature type="repeat" description="RCC1" evidence="1">
    <location>
        <begin position="1036"/>
        <end position="1086"/>
    </location>
</feature>
<dbReference type="PROSITE" id="PS50012">
    <property type="entry name" value="RCC1_3"/>
    <property type="match status" value="1"/>
</dbReference>
<dbReference type="Pfam" id="PF13540">
    <property type="entry name" value="RCC1_2"/>
    <property type="match status" value="2"/>
</dbReference>
<feature type="region of interest" description="Disordered" evidence="2">
    <location>
        <begin position="1"/>
        <end position="41"/>
    </location>
</feature>
<feature type="compositionally biased region" description="Basic and acidic residues" evidence="2">
    <location>
        <begin position="21"/>
        <end position="32"/>
    </location>
</feature>
<comment type="caution">
    <text evidence="3">The sequence shown here is derived from an EMBL/GenBank/DDBJ whole genome shotgun (WGS) entry which is preliminary data.</text>
</comment>
<dbReference type="InterPro" id="IPR000048">
    <property type="entry name" value="IQ_motif_EF-hand-BS"/>
</dbReference>
<dbReference type="InterPro" id="IPR051553">
    <property type="entry name" value="Ran_GTPase-activating"/>
</dbReference>
<keyword evidence="4" id="KW-1185">Reference proteome</keyword>
<evidence type="ECO:0000256" key="1">
    <source>
        <dbReference type="PROSITE-ProRule" id="PRU00235"/>
    </source>
</evidence>
<dbReference type="PROSITE" id="PS50096">
    <property type="entry name" value="IQ"/>
    <property type="match status" value="3"/>
</dbReference>
<gene>
    <name evidence="3" type="ORF">CCMP2556_LOCUS8917</name>
</gene>
<feature type="compositionally biased region" description="Low complexity" evidence="2">
    <location>
        <begin position="1204"/>
        <end position="1224"/>
    </location>
</feature>
<dbReference type="InterPro" id="IPR009091">
    <property type="entry name" value="RCC1/BLIP-II"/>
</dbReference>
<dbReference type="SUPFAM" id="SSF50985">
    <property type="entry name" value="RCC1/BLIP-II"/>
    <property type="match status" value="1"/>
</dbReference>
<dbReference type="PROSITE" id="PS00626">
    <property type="entry name" value="RCC1_2"/>
    <property type="match status" value="1"/>
</dbReference>
<feature type="compositionally biased region" description="Polar residues" evidence="2">
    <location>
        <begin position="1"/>
        <end position="10"/>
    </location>
</feature>
<dbReference type="PANTHER" id="PTHR45982">
    <property type="entry name" value="REGULATOR OF CHROMOSOME CONDENSATION"/>
    <property type="match status" value="1"/>
</dbReference>
<evidence type="ECO:0000313" key="4">
    <source>
        <dbReference type="Proteomes" id="UP001642484"/>
    </source>
</evidence>
<feature type="region of interest" description="Disordered" evidence="2">
    <location>
        <begin position="929"/>
        <end position="948"/>
    </location>
</feature>
<dbReference type="PANTHER" id="PTHR45982:SF1">
    <property type="entry name" value="REGULATOR OF CHROMOSOME CONDENSATION"/>
    <property type="match status" value="1"/>
</dbReference>
<protein>
    <submittedName>
        <fullName evidence="3">Uncharacterized protein</fullName>
    </submittedName>
</protein>
<sequence length="1347" mass="149007">MGPKSASSPNAVRGATAASTPKREAAKPEKTAKIGSPGLPGLKAIKTTLTSEASPQDRQADAELLRHVLYALRLRMRMARAVTADAQTKTQSAETLQAVVRMFLARSEMLSEVAAPWQPALQVLSRRAELDAQKGVSAVVKAIACRQALATSAIEQATGRLQAQRRACVAQREVQVIKDERFLLSIFNNVLIRQRLSELVSSNAAQTLQQGRRCQVSRRELASRQQERQDSLLVWGLLRTMQLRIAKAHFAAADSAVKLQTLRRGKVATHEVTRMREEAEDFSVLARTLRCLVLRIRYASFEEGKAALKLQRAGKVALAKRRNRRACLERLQGHLLGLQKKIEAQRFLCQLHERKLALLPPALVRLALKAAFLRKKLAKQREEHAATIIQARARGGFHRSQVKEVQKQRAIKRIFCVCRRFAEQQQLVARQQQKVFDDALELWQSVLETFKERSQFAPDLLYNRASLKIASMWRGVKGRQEMRRRRLERSAQKACDCLRGFLQCYNAREMLQVRRAESNRSDNRLLLCASLRTLKIRMFFRHKVEEARKQAAMEVLSRYVKGIYLRTGRVFDWEAYSRRTGRRITDDIRRKMLDDREEVELVQRVRAHTKRVRIEIEDERQQICNMAALQLQRSWRARQARLQQLLPRLAARLGAERHLLIEMQRQEIQGSSFGGQCGLRPIHAQIMTARPKPPRGWLASMAEVPESIVDVDAADSFAVVVGQSGTAYCLPSHGDCDFIGSPEPLTLSGPFVLQHQRVLSQTPKVLEVSCGLHHALLLAEGGLCFAWGLNDCGQCGVGWPRPMSPQQVVAQATCLQHWAAHYSASMEEMRTAGLLEPQKGDSLAFACTSGAVLPRLKTLCAGPMCSLALDTEAQLWAWGASSDLGLSCLMPQTAPRAPPSRGTLRATSGGRKVLTACPFLFFQLIKPKTADSSPSASSEPSQDAKPRPRLDAQLLEDLDLKELPGDVLAPTLACNVTLLGEGVPPSSAQTDTVLLYKGGQPLAILAPAWGAGAARSENMFASIACGRVNFAVTGRGAVHSWGANQDLLLARSGGAPPSPVPTFSRLAAHVTSISVGSDHAVALTAHGRVFTWGQLEACTSTERFQRRKVAQPLVVAGALLGLKVSKVLAGRISSIVAIQDADTLLGWDMMELMTIQGKGQVDPAIYEFTAAYHEQPVQGLTPMSPKMSLKTSPTSRSIAEKVCTPSTRSPTSPSKSPAASPSKALPGKVQRTKQDTSRRVCICHSHTLQLILDDPTTSRSGTPFSRPELFAWAAQQAASAHSRKDEEEELIKQHSLQEMAAERLAIKRMSNFAVVKEVAKPRDLLELDREIGRYRRLANPPIELRGP</sequence>
<reference evidence="3 4" key="1">
    <citation type="submission" date="2024-02" db="EMBL/GenBank/DDBJ databases">
        <authorList>
            <person name="Chen Y."/>
            <person name="Shah S."/>
            <person name="Dougan E. K."/>
            <person name="Thang M."/>
            <person name="Chan C."/>
        </authorList>
    </citation>
    <scope>NUCLEOTIDE SEQUENCE [LARGE SCALE GENOMIC DNA]</scope>
</reference>
<dbReference type="EMBL" id="CAXAMN010004091">
    <property type="protein sequence ID" value="CAK9007616.1"/>
    <property type="molecule type" value="Genomic_DNA"/>
</dbReference>
<name>A0ABP0IZU5_9DINO</name>